<proteinExistence type="inferred from homology"/>
<keyword evidence="16" id="KW-1185">Reference proteome</keyword>
<dbReference type="PANTHER" id="PTHR11556">
    <property type="entry name" value="FRUCTOSE-1,6-BISPHOSPHATASE-RELATED"/>
    <property type="match status" value="1"/>
</dbReference>
<comment type="pathway">
    <text evidence="3">Carbohydrate biosynthesis; Calvin cycle.</text>
</comment>
<protein>
    <recommendedName>
        <fullName evidence="6">fructose-bisphosphatase</fullName>
        <ecNumber evidence="6">3.1.3.11</ecNumber>
    </recommendedName>
    <alternativeName>
        <fullName evidence="11">D-fructose-1,6-bisphosphate 1-phosphohydrolase</fullName>
    </alternativeName>
</protein>
<dbReference type="CDD" id="cd00354">
    <property type="entry name" value="FBPase"/>
    <property type="match status" value="1"/>
</dbReference>
<dbReference type="GO" id="GO:0006000">
    <property type="term" value="P:fructose metabolic process"/>
    <property type="evidence" value="ECO:0007669"/>
    <property type="project" value="TreeGrafter"/>
</dbReference>
<evidence type="ECO:0000256" key="1">
    <source>
        <dbReference type="ARBA" id="ARBA00001273"/>
    </source>
</evidence>
<evidence type="ECO:0000256" key="3">
    <source>
        <dbReference type="ARBA" id="ARBA00005215"/>
    </source>
</evidence>
<evidence type="ECO:0000259" key="13">
    <source>
        <dbReference type="Pfam" id="PF00316"/>
    </source>
</evidence>
<evidence type="ECO:0000256" key="5">
    <source>
        <dbReference type="ARBA" id="ARBA00011881"/>
    </source>
</evidence>
<dbReference type="InterPro" id="IPR044015">
    <property type="entry name" value="FBPase_C_dom"/>
</dbReference>
<dbReference type="EMBL" id="BMAR01000008">
    <property type="protein sequence ID" value="GFR44881.1"/>
    <property type="molecule type" value="Genomic_DNA"/>
</dbReference>
<evidence type="ECO:0000256" key="11">
    <source>
        <dbReference type="ARBA" id="ARBA00032973"/>
    </source>
</evidence>
<dbReference type="PANTHER" id="PTHR11556:SF1">
    <property type="entry name" value="FRUCTOSE-BISPHOSPHATASE"/>
    <property type="match status" value="1"/>
</dbReference>
<evidence type="ECO:0000256" key="6">
    <source>
        <dbReference type="ARBA" id="ARBA00013093"/>
    </source>
</evidence>
<dbReference type="GO" id="GO:0030388">
    <property type="term" value="P:fructose 1,6-bisphosphate metabolic process"/>
    <property type="evidence" value="ECO:0007669"/>
    <property type="project" value="TreeGrafter"/>
</dbReference>
<evidence type="ECO:0000256" key="7">
    <source>
        <dbReference type="ARBA" id="ARBA00022723"/>
    </source>
</evidence>
<dbReference type="PROSITE" id="PS00124">
    <property type="entry name" value="FBPASE"/>
    <property type="match status" value="1"/>
</dbReference>
<comment type="subunit">
    <text evidence="5">Homotetramer.</text>
</comment>
<evidence type="ECO:0000256" key="12">
    <source>
        <dbReference type="RuleBase" id="RU000508"/>
    </source>
</evidence>
<accession>A0AAD3DS24</accession>
<feature type="domain" description="Fructose-1-6-bisphosphatase class 1 C-terminal" evidence="14">
    <location>
        <begin position="302"/>
        <end position="432"/>
    </location>
</feature>
<dbReference type="InterPro" id="IPR020548">
    <property type="entry name" value="Fructose_bisphosphatase_AS"/>
</dbReference>
<dbReference type="InterPro" id="IPR028343">
    <property type="entry name" value="FBPtase"/>
</dbReference>
<evidence type="ECO:0000256" key="2">
    <source>
        <dbReference type="ARBA" id="ARBA00001946"/>
    </source>
</evidence>
<dbReference type="NCBIfam" id="NF006778">
    <property type="entry name" value="PRK09293.1-1"/>
    <property type="match status" value="1"/>
</dbReference>
<evidence type="ECO:0000313" key="16">
    <source>
        <dbReference type="Proteomes" id="UP001054857"/>
    </source>
</evidence>
<evidence type="ECO:0000256" key="8">
    <source>
        <dbReference type="ARBA" id="ARBA00022801"/>
    </source>
</evidence>
<gene>
    <name evidence="15" type="ORF">Agub_g6225</name>
</gene>
<dbReference type="SUPFAM" id="SSF56655">
    <property type="entry name" value="Carbohydrate phosphatase"/>
    <property type="match status" value="1"/>
</dbReference>
<dbReference type="PRINTS" id="PR00115">
    <property type="entry name" value="F16BPHPHTASE"/>
</dbReference>
<keyword evidence="9" id="KW-0460">Magnesium</keyword>
<evidence type="ECO:0000259" key="14">
    <source>
        <dbReference type="Pfam" id="PF18913"/>
    </source>
</evidence>
<dbReference type="FunFam" id="3.30.540.10:FF:000002">
    <property type="entry name" value="Fructose-1,6-bisphosphatase class 1"/>
    <property type="match status" value="1"/>
</dbReference>
<dbReference type="GO" id="GO:0046872">
    <property type="term" value="F:metal ion binding"/>
    <property type="evidence" value="ECO:0007669"/>
    <property type="project" value="UniProtKB-KW"/>
</dbReference>
<keyword evidence="8 12" id="KW-0378">Hydrolase</keyword>
<dbReference type="InterPro" id="IPR033391">
    <property type="entry name" value="FBPase_N"/>
</dbReference>
<name>A0AAD3DS24_9CHLO</name>
<evidence type="ECO:0000256" key="10">
    <source>
        <dbReference type="ARBA" id="ARBA00023277"/>
    </source>
</evidence>
<dbReference type="Proteomes" id="UP001054857">
    <property type="component" value="Unassembled WGS sequence"/>
</dbReference>
<dbReference type="GO" id="GO:0006094">
    <property type="term" value="P:gluconeogenesis"/>
    <property type="evidence" value="ECO:0007669"/>
    <property type="project" value="TreeGrafter"/>
</dbReference>
<dbReference type="AlphaFoldDB" id="A0AAD3DS24"/>
<dbReference type="PIRSF" id="PIRSF500210">
    <property type="entry name" value="FBPtase"/>
    <property type="match status" value="1"/>
</dbReference>
<comment type="catalytic activity">
    <reaction evidence="1">
        <text>beta-D-fructose 1,6-bisphosphate + H2O = beta-D-fructose 6-phosphate + phosphate</text>
        <dbReference type="Rhea" id="RHEA:11064"/>
        <dbReference type="ChEBI" id="CHEBI:15377"/>
        <dbReference type="ChEBI" id="CHEBI:32966"/>
        <dbReference type="ChEBI" id="CHEBI:43474"/>
        <dbReference type="ChEBI" id="CHEBI:57634"/>
        <dbReference type="EC" id="3.1.3.11"/>
    </reaction>
</comment>
<feature type="domain" description="Fructose-1-6-bisphosphatase class I N-terminal" evidence="13">
    <location>
        <begin position="100"/>
        <end position="298"/>
    </location>
</feature>
<dbReference type="GO" id="GO:0042132">
    <property type="term" value="F:fructose 1,6-bisphosphate 1-phosphatase activity"/>
    <property type="evidence" value="ECO:0007669"/>
    <property type="project" value="UniProtKB-EC"/>
</dbReference>
<dbReference type="Pfam" id="PF00316">
    <property type="entry name" value="FBPase"/>
    <property type="match status" value="1"/>
</dbReference>
<organism evidence="15 16">
    <name type="scientific">Astrephomene gubernaculifera</name>
    <dbReference type="NCBI Taxonomy" id="47775"/>
    <lineage>
        <taxon>Eukaryota</taxon>
        <taxon>Viridiplantae</taxon>
        <taxon>Chlorophyta</taxon>
        <taxon>core chlorophytes</taxon>
        <taxon>Chlorophyceae</taxon>
        <taxon>CS clade</taxon>
        <taxon>Chlamydomonadales</taxon>
        <taxon>Astrephomenaceae</taxon>
        <taxon>Astrephomene</taxon>
    </lineage>
</organism>
<comment type="similarity">
    <text evidence="4 12">Belongs to the FBPase class 1 family.</text>
</comment>
<keyword evidence="7" id="KW-0479">Metal-binding</keyword>
<dbReference type="GO" id="GO:0005986">
    <property type="term" value="P:sucrose biosynthetic process"/>
    <property type="evidence" value="ECO:0007669"/>
    <property type="project" value="TreeGrafter"/>
</dbReference>
<dbReference type="Gene3D" id="3.30.540.10">
    <property type="entry name" value="Fructose-1,6-Bisphosphatase, subunit A, domain 1"/>
    <property type="match status" value="1"/>
</dbReference>
<evidence type="ECO:0000256" key="4">
    <source>
        <dbReference type="ARBA" id="ARBA00010941"/>
    </source>
</evidence>
<dbReference type="EC" id="3.1.3.11" evidence="6"/>
<evidence type="ECO:0000313" key="15">
    <source>
        <dbReference type="EMBL" id="GFR44881.1"/>
    </source>
</evidence>
<dbReference type="Gene3D" id="3.40.190.80">
    <property type="match status" value="1"/>
</dbReference>
<dbReference type="GO" id="GO:0006002">
    <property type="term" value="P:fructose 6-phosphate metabolic process"/>
    <property type="evidence" value="ECO:0007669"/>
    <property type="project" value="TreeGrafter"/>
</dbReference>
<comment type="caution">
    <text evidence="15">The sequence shown here is derived from an EMBL/GenBank/DDBJ whole genome shotgun (WGS) entry which is preliminary data.</text>
</comment>
<dbReference type="HAMAP" id="MF_01855">
    <property type="entry name" value="FBPase_class1"/>
    <property type="match status" value="1"/>
</dbReference>
<dbReference type="FunFam" id="3.40.190.80:FF:000001">
    <property type="entry name" value="Fructose-1,6-bisphosphatase class 1"/>
    <property type="match status" value="1"/>
</dbReference>
<evidence type="ECO:0000256" key="9">
    <source>
        <dbReference type="ARBA" id="ARBA00022842"/>
    </source>
</evidence>
<dbReference type="InterPro" id="IPR000146">
    <property type="entry name" value="FBPase_class-1"/>
</dbReference>
<sequence length="437" mass="46954">MASITQRTISQAGLATKASRKEVVAVRAVAQPRKVIQLGSCAGKRPQLTQLFDYTKASSVGFTAASSTVPEERRSVVAQAVAVEAPPKPVIKASQYEIFTLTTWLLKEEMKGTIDGELATVISSVALACKQISSLVNRAGISNLTGVAGNQNVQGEDQKKLDVVSNEVFKNCLASSGRTGVIASEEEDQPVAVEETYSGNYIVVFDPLDGSSNIDAGISVGSIFGIYEPSEECSLDAMDDPQKMMEQCVVNVCQPGSRLKCAGYCLYSSSTVLVITIGNGVFGFTMDPLIGEFVLTHPNVRIPEAGKIYSFNEGNYALWDEGVRAYMDSLKDPAKWGGKPYSARYIGSLVGDFHRTLLYGGIYGYPGDAKNKNGKLRLLYECAPMSFIAEQAGGAGSTGTARVLDVNPEKVHQRVPLFIGSKKEVEYLESFTKKGGK</sequence>
<comment type="cofactor">
    <cofactor evidence="2">
        <name>Mg(2+)</name>
        <dbReference type="ChEBI" id="CHEBI:18420"/>
    </cofactor>
</comment>
<dbReference type="Pfam" id="PF18913">
    <property type="entry name" value="FBPase_C"/>
    <property type="match status" value="1"/>
</dbReference>
<dbReference type="PIRSF" id="PIRSF000904">
    <property type="entry name" value="FBPtase_SBPase"/>
    <property type="match status" value="1"/>
</dbReference>
<reference evidence="15 16" key="1">
    <citation type="journal article" date="2021" name="Sci. Rep.">
        <title>Genome sequencing of the multicellular alga Astrephomene provides insights into convergent evolution of germ-soma differentiation.</title>
        <authorList>
            <person name="Yamashita S."/>
            <person name="Yamamoto K."/>
            <person name="Matsuzaki R."/>
            <person name="Suzuki S."/>
            <person name="Yamaguchi H."/>
            <person name="Hirooka S."/>
            <person name="Minakuchi Y."/>
            <person name="Miyagishima S."/>
            <person name="Kawachi M."/>
            <person name="Toyoda A."/>
            <person name="Nozaki H."/>
        </authorList>
    </citation>
    <scope>NUCLEOTIDE SEQUENCE [LARGE SCALE GENOMIC DNA]</scope>
    <source>
        <strain evidence="15 16">NIES-4017</strain>
    </source>
</reference>
<dbReference type="GO" id="GO:0005829">
    <property type="term" value="C:cytosol"/>
    <property type="evidence" value="ECO:0007669"/>
    <property type="project" value="TreeGrafter"/>
</dbReference>
<keyword evidence="10 12" id="KW-0119">Carbohydrate metabolism</keyword>